<protein>
    <recommendedName>
        <fullName evidence="2">Transcriptional regulator, TetR family</fullName>
    </recommendedName>
</protein>
<reference evidence="1" key="1">
    <citation type="submission" date="2019-04" db="EMBL/GenBank/DDBJ databases">
        <authorList>
            <person name="Brambilla D."/>
        </authorList>
    </citation>
    <scope>NUCLEOTIDE SEQUENCE</scope>
    <source>
        <strain evidence="1">BAL1</strain>
    </source>
</reference>
<proteinExistence type="predicted"/>
<accession>A0A486XWQ1</accession>
<evidence type="ECO:0008006" key="2">
    <source>
        <dbReference type="Google" id="ProtNLM"/>
    </source>
</evidence>
<dbReference type="AlphaFoldDB" id="A0A486XWQ1"/>
<evidence type="ECO:0000313" key="1">
    <source>
        <dbReference type="EMBL" id="VHO05973.1"/>
    </source>
</evidence>
<organism evidence="1">
    <name type="scientific">Rheinheimera sp. BAL341</name>
    <dbReference type="NCBI Taxonomy" id="1708203"/>
    <lineage>
        <taxon>Bacteria</taxon>
        <taxon>Pseudomonadati</taxon>
        <taxon>Pseudomonadota</taxon>
        <taxon>Gammaproteobacteria</taxon>
        <taxon>Chromatiales</taxon>
        <taxon>Chromatiaceae</taxon>
        <taxon>Rheinheimera</taxon>
    </lineage>
</organism>
<sequence>MIKNLQANGKVSSSFSAEQITHYLFAYVDGLSCHIATEDIEYSGKQLRQLAQVLLNP</sequence>
<dbReference type="EMBL" id="CAAJGR010000017">
    <property type="protein sequence ID" value="VHO05973.1"/>
    <property type="molecule type" value="Genomic_DNA"/>
</dbReference>
<gene>
    <name evidence="1" type="ORF">BAL341_3043</name>
</gene>
<name>A0A486XWQ1_9GAMM</name>